<feature type="signal peptide" evidence="1">
    <location>
        <begin position="1"/>
        <end position="39"/>
    </location>
</feature>
<feature type="chain" id="PRO_5046198561" evidence="1">
    <location>
        <begin position="40"/>
        <end position="310"/>
    </location>
</feature>
<keyword evidence="1" id="KW-0732">Signal</keyword>
<dbReference type="EMBL" id="JBBKZT010000017">
    <property type="protein sequence ID" value="MEJ8850866.1"/>
    <property type="molecule type" value="Genomic_DNA"/>
</dbReference>
<dbReference type="Proteomes" id="UP001385892">
    <property type="component" value="Unassembled WGS sequence"/>
</dbReference>
<reference evidence="2 3" key="1">
    <citation type="submission" date="2024-03" db="EMBL/GenBank/DDBJ databases">
        <title>Novel species of the genus Variovorax.</title>
        <authorList>
            <person name="Liu Q."/>
            <person name="Xin Y.-H."/>
        </authorList>
    </citation>
    <scope>NUCLEOTIDE SEQUENCE [LARGE SCALE GENOMIC DNA]</scope>
    <source>
        <strain evidence="2 3">KACC 18900</strain>
    </source>
</reference>
<dbReference type="InterPro" id="IPR021556">
    <property type="entry name" value="DUF2950"/>
</dbReference>
<dbReference type="RefSeq" id="WP_340346338.1">
    <property type="nucleotide sequence ID" value="NZ_JBBKZT010000017.1"/>
</dbReference>
<gene>
    <name evidence="2" type="ORF">WKW82_29795</name>
</gene>
<sequence>MAQATQQKARNMPVHIHSARTLATAAAFALMLASASSFAQRAYPSPDAASQAFADAIATSDVAALQTVLGPDWRKFVPEGSVDQEDIYGFLGAWAAQHKTVQEGPDRALLAAGPGDWTLPIPIIKGAGGWRFDTHAGADQMRSRRIGRNELAAMQAALAYFDAQKEYAQRDRDGNGVLEYAQKFASSPGKHDGLYWPDKPGDDPSPLGPLYAGVRPGEGYHGYHFKILKAQGKNAPGGAYDYVIGGRMRGGFALIAWPVRYGDTGVMSFMVNHDGTVYEKNLGAGTDAAARAVTRFDPDASWRKAIAPAN</sequence>
<dbReference type="Pfam" id="PF11453">
    <property type="entry name" value="DUF2950"/>
    <property type="match status" value="1"/>
</dbReference>
<keyword evidence="3" id="KW-1185">Reference proteome</keyword>
<protein>
    <submittedName>
        <fullName evidence="2">DUF2950 domain-containing protein</fullName>
    </submittedName>
</protein>
<evidence type="ECO:0000313" key="2">
    <source>
        <dbReference type="EMBL" id="MEJ8850866.1"/>
    </source>
</evidence>
<organism evidence="2 3">
    <name type="scientific">Variovorax rhizosphaerae</name>
    <dbReference type="NCBI Taxonomy" id="1836200"/>
    <lineage>
        <taxon>Bacteria</taxon>
        <taxon>Pseudomonadati</taxon>
        <taxon>Pseudomonadota</taxon>
        <taxon>Betaproteobacteria</taxon>
        <taxon>Burkholderiales</taxon>
        <taxon>Comamonadaceae</taxon>
        <taxon>Variovorax</taxon>
    </lineage>
</organism>
<proteinExistence type="predicted"/>
<comment type="caution">
    <text evidence="2">The sequence shown here is derived from an EMBL/GenBank/DDBJ whole genome shotgun (WGS) entry which is preliminary data.</text>
</comment>
<evidence type="ECO:0000313" key="3">
    <source>
        <dbReference type="Proteomes" id="UP001385892"/>
    </source>
</evidence>
<evidence type="ECO:0000256" key="1">
    <source>
        <dbReference type="SAM" id="SignalP"/>
    </source>
</evidence>
<accession>A0ABU8WTK9</accession>
<name>A0ABU8WTK9_9BURK</name>